<sequence length="85" mass="9653">MLILNICHIYFFFIFPRQYWVSDLAWTSDNLFLAGILKNGSVCLIPRLGDPVAIATDGCSVTMGPSLFLPLHPAIFVRYGKLLYW</sequence>
<reference evidence="1" key="1">
    <citation type="journal article" date="2019" name="bioRxiv">
        <title>The Genome of the Zebra Mussel, Dreissena polymorpha: A Resource for Invasive Species Research.</title>
        <authorList>
            <person name="McCartney M.A."/>
            <person name="Auch B."/>
            <person name="Kono T."/>
            <person name="Mallez S."/>
            <person name="Zhang Y."/>
            <person name="Obille A."/>
            <person name="Becker A."/>
            <person name="Abrahante J.E."/>
            <person name="Garbe J."/>
            <person name="Badalamenti J.P."/>
            <person name="Herman A."/>
            <person name="Mangelson H."/>
            <person name="Liachko I."/>
            <person name="Sullivan S."/>
            <person name="Sone E.D."/>
            <person name="Koren S."/>
            <person name="Silverstein K.A.T."/>
            <person name="Beckman K.B."/>
            <person name="Gohl D.M."/>
        </authorList>
    </citation>
    <scope>NUCLEOTIDE SEQUENCE</scope>
    <source>
        <strain evidence="1">Duluth1</strain>
        <tissue evidence="1">Whole animal</tissue>
    </source>
</reference>
<evidence type="ECO:0000313" key="1">
    <source>
        <dbReference type="EMBL" id="KAH3779425.1"/>
    </source>
</evidence>
<organism evidence="1 3">
    <name type="scientific">Dreissena polymorpha</name>
    <name type="common">Zebra mussel</name>
    <name type="synonym">Mytilus polymorpha</name>
    <dbReference type="NCBI Taxonomy" id="45954"/>
    <lineage>
        <taxon>Eukaryota</taxon>
        <taxon>Metazoa</taxon>
        <taxon>Spiralia</taxon>
        <taxon>Lophotrochozoa</taxon>
        <taxon>Mollusca</taxon>
        <taxon>Bivalvia</taxon>
        <taxon>Autobranchia</taxon>
        <taxon>Heteroconchia</taxon>
        <taxon>Euheterodonta</taxon>
        <taxon>Imparidentia</taxon>
        <taxon>Neoheterodontei</taxon>
        <taxon>Myida</taxon>
        <taxon>Dreissenoidea</taxon>
        <taxon>Dreissenidae</taxon>
        <taxon>Dreissena</taxon>
    </lineage>
</organism>
<dbReference type="EMBL" id="JAIWYP010000008">
    <property type="protein sequence ID" value="KAH3779445.1"/>
    <property type="molecule type" value="Genomic_DNA"/>
</dbReference>
<dbReference type="Proteomes" id="UP000828390">
    <property type="component" value="Unassembled WGS sequence"/>
</dbReference>
<gene>
    <name evidence="1" type="ORF">DPMN_157228</name>
    <name evidence="2" type="ORF">DPMN_157248</name>
</gene>
<dbReference type="PANTHER" id="PTHR14492:SF4">
    <property type="entry name" value="CILIOGENESIS AND PLANAR POLARITY EFFECTOR 1"/>
    <property type="match status" value="1"/>
</dbReference>
<dbReference type="EMBL" id="JAIWYP010000008">
    <property type="protein sequence ID" value="KAH3779425.1"/>
    <property type="molecule type" value="Genomic_DNA"/>
</dbReference>
<dbReference type="InterPro" id="IPR028236">
    <property type="entry name" value="CPLANE1"/>
</dbReference>
<comment type="caution">
    <text evidence="1">The sequence shown here is derived from an EMBL/GenBank/DDBJ whole genome shotgun (WGS) entry which is preliminary data.</text>
</comment>
<reference evidence="1" key="2">
    <citation type="submission" date="2020-11" db="EMBL/GenBank/DDBJ databases">
        <authorList>
            <person name="McCartney M.A."/>
            <person name="Auch B."/>
            <person name="Kono T."/>
            <person name="Mallez S."/>
            <person name="Becker A."/>
            <person name="Gohl D.M."/>
            <person name="Silverstein K.A.T."/>
            <person name="Koren S."/>
            <person name="Bechman K.B."/>
            <person name="Herman A."/>
            <person name="Abrahante J.E."/>
            <person name="Garbe J."/>
        </authorList>
    </citation>
    <scope>NUCLEOTIDE SEQUENCE</scope>
    <source>
        <strain evidence="1">Duluth1</strain>
        <tissue evidence="1">Whole animal</tissue>
    </source>
</reference>
<proteinExistence type="predicted"/>
<dbReference type="AlphaFoldDB" id="A0A9D4EGY8"/>
<evidence type="ECO:0000313" key="3">
    <source>
        <dbReference type="Proteomes" id="UP000828390"/>
    </source>
</evidence>
<accession>A0A9D4EGY8</accession>
<protein>
    <submittedName>
        <fullName evidence="1">Uncharacterized protein</fullName>
    </submittedName>
</protein>
<keyword evidence="3" id="KW-1185">Reference proteome</keyword>
<evidence type="ECO:0000313" key="2">
    <source>
        <dbReference type="EMBL" id="KAH3779445.1"/>
    </source>
</evidence>
<dbReference type="PANTHER" id="PTHR14492">
    <property type="entry name" value="JBTS17"/>
    <property type="match status" value="1"/>
</dbReference>
<name>A0A9D4EGY8_DREPO</name>